<evidence type="ECO:0000259" key="1">
    <source>
        <dbReference type="SMART" id="SM01043"/>
    </source>
</evidence>
<dbReference type="InterPro" id="IPR027417">
    <property type="entry name" value="P-loop_NTPase"/>
</dbReference>
<dbReference type="OrthoDB" id="9812579at2"/>
<protein>
    <submittedName>
        <fullName evidence="2">AfsR/SARP family transcriptional regulator</fullName>
    </submittedName>
</protein>
<gene>
    <name evidence="2" type="ORF">F3087_15845</name>
</gene>
<dbReference type="Proteomes" id="UP000323876">
    <property type="component" value="Unassembled WGS sequence"/>
</dbReference>
<dbReference type="PANTHER" id="PTHR47691">
    <property type="entry name" value="REGULATOR-RELATED"/>
    <property type="match status" value="1"/>
</dbReference>
<reference evidence="2 3" key="1">
    <citation type="submission" date="2019-09" db="EMBL/GenBank/DDBJ databases">
        <authorList>
            <person name="Wang X."/>
        </authorList>
    </citation>
    <scope>NUCLEOTIDE SEQUENCE [LARGE SCALE GENOMIC DNA]</scope>
    <source>
        <strain evidence="2 3">CICC 11023</strain>
    </source>
</reference>
<proteinExistence type="predicted"/>
<dbReference type="SUPFAM" id="SSF48452">
    <property type="entry name" value="TPR-like"/>
    <property type="match status" value="2"/>
</dbReference>
<dbReference type="GO" id="GO:0016887">
    <property type="term" value="F:ATP hydrolysis activity"/>
    <property type="evidence" value="ECO:0007669"/>
    <property type="project" value="InterPro"/>
</dbReference>
<dbReference type="PRINTS" id="PR00364">
    <property type="entry name" value="DISEASERSIST"/>
</dbReference>
<dbReference type="CDD" id="cd15831">
    <property type="entry name" value="BTAD"/>
    <property type="match status" value="1"/>
</dbReference>
<dbReference type="SUPFAM" id="SSF52540">
    <property type="entry name" value="P-loop containing nucleoside triphosphate hydrolases"/>
    <property type="match status" value="1"/>
</dbReference>
<evidence type="ECO:0000313" key="2">
    <source>
        <dbReference type="EMBL" id="KAA8888481.1"/>
    </source>
</evidence>
<dbReference type="Pfam" id="PF13401">
    <property type="entry name" value="AAA_22"/>
    <property type="match status" value="1"/>
</dbReference>
<dbReference type="EMBL" id="VXLC01000004">
    <property type="protein sequence ID" value="KAA8888481.1"/>
    <property type="molecule type" value="Genomic_DNA"/>
</dbReference>
<dbReference type="InterPro" id="IPR011990">
    <property type="entry name" value="TPR-like_helical_dom_sf"/>
</dbReference>
<dbReference type="InterPro" id="IPR049945">
    <property type="entry name" value="AAA_22"/>
</dbReference>
<dbReference type="SMART" id="SM01043">
    <property type="entry name" value="BTAD"/>
    <property type="match status" value="1"/>
</dbReference>
<comment type="caution">
    <text evidence="2">The sequence shown here is derived from an EMBL/GenBank/DDBJ whole genome shotgun (WGS) entry which is preliminary data.</text>
</comment>
<organism evidence="2 3">
    <name type="scientific">Nocardia colli</name>
    <dbReference type="NCBI Taxonomy" id="2545717"/>
    <lineage>
        <taxon>Bacteria</taxon>
        <taxon>Bacillati</taxon>
        <taxon>Actinomycetota</taxon>
        <taxon>Actinomycetes</taxon>
        <taxon>Mycobacteriales</taxon>
        <taxon>Nocardiaceae</taxon>
        <taxon>Nocardia</taxon>
    </lineage>
</organism>
<accession>A0A5N0EM41</accession>
<dbReference type="InterPro" id="IPR005158">
    <property type="entry name" value="BTAD"/>
</dbReference>
<feature type="domain" description="Bacterial transcriptional activator" evidence="1">
    <location>
        <begin position="35"/>
        <end position="171"/>
    </location>
</feature>
<name>A0A5N0EM41_9NOCA</name>
<keyword evidence="3" id="KW-1185">Reference proteome</keyword>
<sequence>MRCKRWCRGRGGRSGRSGWRGRALGYRLLIDPVDVDFIRFERLAAAGRESGDLATLREAESLWRGPALSDLREMRFAADAAVRWDELRMAANEQRLGLEVAAGHDVLDEVRALADTHPLAEPLQGLLIRALYAAGRQVDALDAYERVKERLGDELGVDPSLELAELHLAILRQEPQRPRPRTNLRARVTSFVGRADDVAELAGRLATVRLITLVGPGGAGKTRLAIEVAERVPGTVWLVELAAVTDPGQVGSAVLTTIGVREVGLLEQPSGDPVDRLAEFFAQQQVVLVLDNCEHLVDAVADLADRLLGACPELHILATSREPLLIDGEHLHQVGPLPWPVDTADAPETFPAVELFVERATAVHPGFALTADNTADVIEICRRLDGLPLAIELAAARLRTFSVAQIAAKLDDRFALLGRGSRTADARHRTLRAVIEWSWSPLSESERALAMWLAACPAGATLDAVTDTGLAAVRDTGKAIDSGSDRLRDASPAAQLALQHPADPDTLTDLVDKSLVERQGERYRMLETIRSYALERLAESGHEQAVRVEHAHYFLRLAETAEAELRTADQLTALARLDAERDNLSAALRFAVDTADPDLGLRFIAALFWYWTLRGIHTERLRWTREVLNIPGAPSESLRVLRTVLDELLRYETGTSAGRTVDLGLELGEPNSPGRTLLLVAPAFLENRDLTAWSSHTGLTGWERGMALLLSAADDTRLAEARTEFEAAGDRFGLSTTLRAIADYQLRRGELRAAVSGLGRAAEAIEQLGSAGDAAAAGAELATALARLGELDRAQGALTRARQHADQAGEPRTVTYVQLAAAELLLRQGDRTAARRELDRIETGLAHTPSGARVRLWCTVFRAIIAIQDGDPIAARRTLGTADLDGAQAEDLAGQAHLHAALAVHVGDPATAARLVGVAAALLGAEDRRGYDNLLAPAERARELLGPDASPRSSTPPPR</sequence>
<dbReference type="AlphaFoldDB" id="A0A5N0EM41"/>
<dbReference type="PANTHER" id="PTHR47691:SF3">
    <property type="entry name" value="HTH-TYPE TRANSCRIPTIONAL REGULATOR RV0890C-RELATED"/>
    <property type="match status" value="1"/>
</dbReference>
<dbReference type="Pfam" id="PF03704">
    <property type="entry name" value="BTAD"/>
    <property type="match status" value="1"/>
</dbReference>
<dbReference type="Gene3D" id="1.25.40.10">
    <property type="entry name" value="Tetratricopeptide repeat domain"/>
    <property type="match status" value="2"/>
</dbReference>
<evidence type="ECO:0000313" key="3">
    <source>
        <dbReference type="Proteomes" id="UP000323876"/>
    </source>
</evidence>